<feature type="transmembrane region" description="Helical" evidence="1">
    <location>
        <begin position="47"/>
        <end position="65"/>
    </location>
</feature>
<evidence type="ECO:0000313" key="2">
    <source>
        <dbReference type="EMBL" id="MBD2186192.1"/>
    </source>
</evidence>
<reference evidence="2" key="1">
    <citation type="journal article" date="2015" name="ISME J.">
        <title>Draft Genome Sequence of Streptomyces incarnatus NRRL8089, which Produces the Nucleoside Antibiotic Sinefungin.</title>
        <authorList>
            <person name="Oshima K."/>
            <person name="Hattori M."/>
            <person name="Shimizu H."/>
            <person name="Fukuda K."/>
            <person name="Nemoto M."/>
            <person name="Inagaki K."/>
            <person name="Tamura T."/>
        </authorList>
    </citation>
    <scope>NUCLEOTIDE SEQUENCE</scope>
    <source>
        <strain evidence="2">FACHB-1375</strain>
    </source>
</reference>
<evidence type="ECO:0000256" key="1">
    <source>
        <dbReference type="SAM" id="Phobius"/>
    </source>
</evidence>
<accession>A0A926VNN9</accession>
<sequence>MQIFTVFINLIKTAFALGLSTIINRLVRFKQFIERLNEGYNDFFQSYLIWHWFFVGLGILLLLQASFTGNIRGMIANAVITMFACPVAPFNKIPGLVRYLTIGVLTIEQLLESIRLK</sequence>
<proteinExistence type="predicted"/>
<keyword evidence="3" id="KW-1185">Reference proteome</keyword>
<dbReference type="AlphaFoldDB" id="A0A926VNN9"/>
<keyword evidence="1" id="KW-0812">Transmembrane</keyword>
<feature type="transmembrane region" description="Helical" evidence="1">
    <location>
        <begin position="6"/>
        <end position="27"/>
    </location>
</feature>
<evidence type="ECO:0000313" key="3">
    <source>
        <dbReference type="Proteomes" id="UP000641646"/>
    </source>
</evidence>
<dbReference type="EMBL" id="JACJPW010000174">
    <property type="protein sequence ID" value="MBD2186192.1"/>
    <property type="molecule type" value="Genomic_DNA"/>
</dbReference>
<keyword evidence="1" id="KW-1133">Transmembrane helix</keyword>
<comment type="caution">
    <text evidence="2">The sequence shown here is derived from an EMBL/GenBank/DDBJ whole genome shotgun (WGS) entry which is preliminary data.</text>
</comment>
<organism evidence="2 3">
    <name type="scientific">Aerosakkonema funiforme FACHB-1375</name>
    <dbReference type="NCBI Taxonomy" id="2949571"/>
    <lineage>
        <taxon>Bacteria</taxon>
        <taxon>Bacillati</taxon>
        <taxon>Cyanobacteriota</taxon>
        <taxon>Cyanophyceae</taxon>
        <taxon>Oscillatoriophycideae</taxon>
        <taxon>Aerosakkonematales</taxon>
        <taxon>Aerosakkonemataceae</taxon>
        <taxon>Aerosakkonema</taxon>
    </lineage>
</organism>
<dbReference type="Proteomes" id="UP000641646">
    <property type="component" value="Unassembled WGS sequence"/>
</dbReference>
<reference evidence="2" key="2">
    <citation type="submission" date="2020-08" db="EMBL/GenBank/DDBJ databases">
        <authorList>
            <person name="Chen M."/>
            <person name="Teng W."/>
            <person name="Zhao L."/>
            <person name="Hu C."/>
            <person name="Zhou Y."/>
            <person name="Han B."/>
            <person name="Song L."/>
            <person name="Shu W."/>
        </authorList>
    </citation>
    <scope>NUCLEOTIDE SEQUENCE</scope>
    <source>
        <strain evidence="2">FACHB-1375</strain>
    </source>
</reference>
<keyword evidence="1" id="KW-0472">Membrane</keyword>
<gene>
    <name evidence="2" type="ORF">H6G03_34915</name>
</gene>
<name>A0A926VNN9_9CYAN</name>
<dbReference type="RefSeq" id="WP_190475271.1">
    <property type="nucleotide sequence ID" value="NZ_JACJPW010000174.1"/>
</dbReference>
<protein>
    <submittedName>
        <fullName evidence="2">Uncharacterized protein</fullName>
    </submittedName>
</protein>